<dbReference type="RefSeq" id="WP_238477585.1">
    <property type="nucleotide sequence ID" value="NZ_CP064786.1"/>
</dbReference>
<organism evidence="3 4">
    <name type="scientific">Natranaeroarchaeum sulfidigenes</name>
    <dbReference type="NCBI Taxonomy" id="2784880"/>
    <lineage>
        <taxon>Archaea</taxon>
        <taxon>Methanobacteriati</taxon>
        <taxon>Methanobacteriota</taxon>
        <taxon>Stenosarchaea group</taxon>
        <taxon>Halobacteria</taxon>
        <taxon>Halobacteriales</taxon>
        <taxon>Natronoarchaeaceae</taxon>
        <taxon>Natranaeroarchaeum</taxon>
    </lineage>
</organism>
<dbReference type="GO" id="GO:0019509">
    <property type="term" value="P:L-methionine salvage from methylthioadenosine"/>
    <property type="evidence" value="ECO:0007669"/>
    <property type="project" value="TreeGrafter"/>
</dbReference>
<sequence length="415" mass="43582">MTTFYAVLRHRGDVLVEQGEQGWALPTVEGEDAERAVAGLLPGDVGSQQVRIGAPIGDDQRRPVLFDLPERPTVGAERAWRCPTTLLDEDAAPGAWDPYERVAPTVRSIAADDEHGAAYLSVRALEVLRDRATLLAAEGERDPDELHDLGRRLLRARPSMAVLRNRVNRALNEAGGADDEAAPDARPTSEAIQRAATAGIEGALDADAEAAAAAAELIEGDAVLTLSRSGTVLDALGSATLSGVFVAESRPAREGIDVAERLAAEHDAPVTVHTDAATVHVVATEDVDAVLVGADTILPDGRVINKTGTCVAALAAAREGVPVYVVTASDKVSHESTVNLESGDTGAVYDGEADLDVLNPTFDVTPGELVAGVITERGVLDDAEIETIAEEHAAAAAWQDPPSDGHQDPREAEWE</sequence>
<dbReference type="InterPro" id="IPR037171">
    <property type="entry name" value="NagB/RpiA_transferase-like"/>
</dbReference>
<dbReference type="AlphaFoldDB" id="A0A897MSK4"/>
<accession>A0A897MSK4</accession>
<reference evidence="3" key="1">
    <citation type="submission" date="2020-11" db="EMBL/GenBank/DDBJ databases">
        <title>Carbohydrate-dependent, anaerobic sulfur respiration: A novel catabolism in halophilic archaea.</title>
        <authorList>
            <person name="Sorokin D.Y."/>
            <person name="Messina E."/>
            <person name="Smedile F."/>
            <person name="La Cono V."/>
            <person name="Hallsworth J.E."/>
            <person name="Yakimov M.M."/>
        </authorList>
    </citation>
    <scope>NUCLEOTIDE SEQUENCE</scope>
    <source>
        <strain evidence="3">AArc-S</strain>
    </source>
</reference>
<dbReference type="GeneID" id="70685716"/>
<dbReference type="Pfam" id="PF01008">
    <property type="entry name" value="IF-2B"/>
    <property type="match status" value="1"/>
</dbReference>
<keyword evidence="4" id="KW-1185">Reference proteome</keyword>
<dbReference type="PANTHER" id="PTHR43475:SF3">
    <property type="entry name" value="TRANSLATION INITIATION FACTOR EIF-2B SUBUNIT FAMILY PROTEIN (AFU_ORTHOLOGUE AFUA_2G14290)"/>
    <property type="match status" value="1"/>
</dbReference>
<dbReference type="InterPro" id="IPR000649">
    <property type="entry name" value="IF-2B-related"/>
</dbReference>
<keyword evidence="3" id="KW-0396">Initiation factor</keyword>
<comment type="similarity">
    <text evidence="1">Belongs to the eIF-2B alpha/beta/delta subunits family.</text>
</comment>
<name>A0A897MSK4_9EURY</name>
<evidence type="ECO:0000256" key="1">
    <source>
        <dbReference type="RuleBase" id="RU003814"/>
    </source>
</evidence>
<dbReference type="GO" id="GO:0046523">
    <property type="term" value="F:S-methyl-5-thioribose-1-phosphate isomerase activity"/>
    <property type="evidence" value="ECO:0007669"/>
    <property type="project" value="TreeGrafter"/>
</dbReference>
<proteinExistence type="inferred from homology"/>
<dbReference type="Gene3D" id="3.40.50.10470">
    <property type="entry name" value="Translation initiation factor eif-2b, domain 2"/>
    <property type="match status" value="1"/>
</dbReference>
<dbReference type="SUPFAM" id="SSF100950">
    <property type="entry name" value="NagB/RpiA/CoA transferase-like"/>
    <property type="match status" value="1"/>
</dbReference>
<gene>
    <name evidence="3" type="primary">gcd24</name>
    <name evidence="3" type="ORF">AArcS_2338</name>
</gene>
<dbReference type="PANTHER" id="PTHR43475">
    <property type="entry name" value="METHYLTHIORIBOSE-1-PHOSPHATE ISOMERASE"/>
    <property type="match status" value="1"/>
</dbReference>
<keyword evidence="3" id="KW-0648">Protein biosynthesis</keyword>
<feature type="region of interest" description="Disordered" evidence="2">
    <location>
        <begin position="391"/>
        <end position="415"/>
    </location>
</feature>
<evidence type="ECO:0000313" key="4">
    <source>
        <dbReference type="Proteomes" id="UP000663586"/>
    </source>
</evidence>
<dbReference type="Proteomes" id="UP000663586">
    <property type="component" value="Chromosome"/>
</dbReference>
<dbReference type="GO" id="GO:0003743">
    <property type="term" value="F:translation initiation factor activity"/>
    <property type="evidence" value="ECO:0007669"/>
    <property type="project" value="UniProtKB-KW"/>
</dbReference>
<dbReference type="EMBL" id="CP064786">
    <property type="protein sequence ID" value="QSG03534.1"/>
    <property type="molecule type" value="Genomic_DNA"/>
</dbReference>
<dbReference type="KEGG" id="hara:AArcS_2338"/>
<dbReference type="InterPro" id="IPR042529">
    <property type="entry name" value="IF_2B-like_C"/>
</dbReference>
<protein>
    <submittedName>
        <fullName evidence="3">Translation initiation factor 2B subunit, eIF-2Balpha/beta/delta family</fullName>
    </submittedName>
</protein>
<evidence type="ECO:0000313" key="3">
    <source>
        <dbReference type="EMBL" id="QSG03534.1"/>
    </source>
</evidence>
<feature type="compositionally biased region" description="Basic and acidic residues" evidence="2">
    <location>
        <begin position="403"/>
        <end position="415"/>
    </location>
</feature>
<evidence type="ECO:0000256" key="2">
    <source>
        <dbReference type="SAM" id="MobiDB-lite"/>
    </source>
</evidence>